<gene>
    <name evidence="2" type="ORF">HTEP1355_LOCUS15509</name>
</gene>
<keyword evidence="1" id="KW-0732">Signal</keyword>
<sequence>MAWALPILVLVSLAGPTVSQVWGDAGHKALIHEHASAKRASGGGSISSGAVSREKCCTIAMFLGTMEMPKGGETEQLGTQALSCCREVLCSKFQTAQDCAWISSGDDTWKRDLGNDLDRVEYIEKRLKELGTNDFGDPDAQDERARLTREQAAIEKREMAQLKKVSPLTGMCDAALDDAIDGQDAESLQEARVDCVTLFVQIASGSCAWEPRRDQCESVAPQGGGGASSLWPTITVVTLIAGILGVTYYAARPAAVAEAGDNKGEYSELG</sequence>
<protein>
    <submittedName>
        <fullName evidence="2">Uncharacterized protein</fullName>
    </submittedName>
</protein>
<name>A0A7S0YZV1_9CRYP</name>
<proteinExistence type="predicted"/>
<dbReference type="AlphaFoldDB" id="A0A7S0YZV1"/>
<feature type="chain" id="PRO_5031086200" evidence="1">
    <location>
        <begin position="20"/>
        <end position="270"/>
    </location>
</feature>
<accession>A0A7S0YZV1</accession>
<reference evidence="2" key="1">
    <citation type="submission" date="2021-01" db="EMBL/GenBank/DDBJ databases">
        <authorList>
            <person name="Corre E."/>
            <person name="Pelletier E."/>
            <person name="Niang G."/>
            <person name="Scheremetjew M."/>
            <person name="Finn R."/>
            <person name="Kale V."/>
            <person name="Holt S."/>
            <person name="Cochrane G."/>
            <person name="Meng A."/>
            <person name="Brown T."/>
            <person name="Cohen L."/>
        </authorList>
    </citation>
    <scope>NUCLEOTIDE SEQUENCE</scope>
    <source>
        <strain evidence="2">CCMP443</strain>
    </source>
</reference>
<organism evidence="2">
    <name type="scientific">Hemiselmis tepida</name>
    <dbReference type="NCBI Taxonomy" id="464990"/>
    <lineage>
        <taxon>Eukaryota</taxon>
        <taxon>Cryptophyceae</taxon>
        <taxon>Cryptomonadales</taxon>
        <taxon>Hemiselmidaceae</taxon>
        <taxon>Hemiselmis</taxon>
    </lineage>
</organism>
<evidence type="ECO:0000256" key="1">
    <source>
        <dbReference type="SAM" id="SignalP"/>
    </source>
</evidence>
<evidence type="ECO:0000313" key="2">
    <source>
        <dbReference type="EMBL" id="CAD8801836.1"/>
    </source>
</evidence>
<dbReference type="EMBL" id="HBFN01026800">
    <property type="protein sequence ID" value="CAD8801836.1"/>
    <property type="molecule type" value="Transcribed_RNA"/>
</dbReference>
<feature type="signal peptide" evidence="1">
    <location>
        <begin position="1"/>
        <end position="19"/>
    </location>
</feature>